<sequence length="248" mass="29075">MGRLAENMVKLYQEIDSGRNQRIDLLNNLKQGRRELSHSVEKMLSDNTHQRMFEYNKVMGGIQNIIEDVKDEIQKRSQAISDLRKDYHHQRDQMRQELLKDSKDDLADRKQFLSNLRHDVTKIRAEARECQKEIQDDLEIIRKTKALKQNLNDSADKKAGTKSRMQPSNDTMKVDIKPIIEPPNKIQKDDFTQIRGIGLERQRLLNNSGIYTFKQFCEKDADFLSDIFGKQTGLNEINKWIEKAKELS</sequence>
<organism evidence="1 2">
    <name type="scientific">Candidatus Magnetoglobus multicellularis str. Araruama</name>
    <dbReference type="NCBI Taxonomy" id="890399"/>
    <lineage>
        <taxon>Bacteria</taxon>
        <taxon>Pseudomonadati</taxon>
        <taxon>Thermodesulfobacteriota</taxon>
        <taxon>Desulfobacteria</taxon>
        <taxon>Desulfobacterales</taxon>
        <taxon>Desulfobacteraceae</taxon>
        <taxon>Candidatus Magnetoglobus</taxon>
    </lineage>
</organism>
<name>A0A1V1P1Q6_9BACT</name>
<gene>
    <name evidence="1" type="ORF">OMM_04387</name>
</gene>
<proteinExistence type="predicted"/>
<evidence type="ECO:0000313" key="2">
    <source>
        <dbReference type="Proteomes" id="UP000189670"/>
    </source>
</evidence>
<dbReference type="EMBL" id="ATBP01000848">
    <property type="protein sequence ID" value="ETR68733.1"/>
    <property type="molecule type" value="Genomic_DNA"/>
</dbReference>
<dbReference type="Proteomes" id="UP000189670">
    <property type="component" value="Unassembled WGS sequence"/>
</dbReference>
<evidence type="ECO:0000313" key="1">
    <source>
        <dbReference type="EMBL" id="ETR68733.1"/>
    </source>
</evidence>
<comment type="caution">
    <text evidence="1">The sequence shown here is derived from an EMBL/GenBank/DDBJ whole genome shotgun (WGS) entry which is preliminary data.</text>
</comment>
<protein>
    <submittedName>
        <fullName evidence="1">Uncharacterized protein</fullName>
    </submittedName>
</protein>
<dbReference type="AlphaFoldDB" id="A0A1V1P1Q6"/>
<dbReference type="Gene3D" id="1.10.150.20">
    <property type="entry name" value="5' to 3' exonuclease, C-terminal subdomain"/>
    <property type="match status" value="1"/>
</dbReference>
<accession>A0A1V1P1Q6</accession>
<reference evidence="2" key="1">
    <citation type="submission" date="2012-11" db="EMBL/GenBank/DDBJ databases">
        <authorList>
            <person name="Lucero-Rivera Y.E."/>
            <person name="Tovar-Ramirez D."/>
        </authorList>
    </citation>
    <scope>NUCLEOTIDE SEQUENCE [LARGE SCALE GENOMIC DNA]</scope>
    <source>
        <strain evidence="2">Araruama</strain>
    </source>
</reference>